<dbReference type="Proteomes" id="UP000182783">
    <property type="component" value="Unassembled WGS sequence"/>
</dbReference>
<reference evidence="2 4" key="2">
    <citation type="submission" date="2016-10" db="EMBL/GenBank/DDBJ databases">
        <authorList>
            <person name="de Groot N.N."/>
        </authorList>
    </citation>
    <scope>NUCLEOTIDE SEQUENCE [LARGE SCALE GENOMIC DNA]</scope>
    <source>
        <strain evidence="2 4">CGMCC 1.10239</strain>
    </source>
</reference>
<evidence type="ECO:0000313" key="4">
    <source>
        <dbReference type="Proteomes" id="UP000182783"/>
    </source>
</evidence>
<protein>
    <submittedName>
        <fullName evidence="2">Uncharacterized protein</fullName>
    </submittedName>
</protein>
<dbReference type="Proteomes" id="UP000070252">
    <property type="component" value="Unassembled WGS sequence"/>
</dbReference>
<proteinExistence type="predicted"/>
<name>A0A1G9XHI4_9BACL</name>
<dbReference type="EMBL" id="FNGM01000022">
    <property type="protein sequence ID" value="SDM95991.1"/>
    <property type="molecule type" value="Genomic_DNA"/>
</dbReference>
<dbReference type="AlphaFoldDB" id="A0A1G9XHI4"/>
<evidence type="ECO:0000313" key="2">
    <source>
        <dbReference type="EMBL" id="SDM95991.1"/>
    </source>
</evidence>
<accession>A0A1G9XHI4</accession>
<organism evidence="2 4">
    <name type="scientific">Paenibacillus jilunlii</name>
    <dbReference type="NCBI Taxonomy" id="682956"/>
    <lineage>
        <taxon>Bacteria</taxon>
        <taxon>Bacillati</taxon>
        <taxon>Bacillota</taxon>
        <taxon>Bacilli</taxon>
        <taxon>Bacillales</taxon>
        <taxon>Paenibacillaceae</taxon>
        <taxon>Paenibacillus</taxon>
    </lineage>
</organism>
<reference evidence="1 3" key="1">
    <citation type="submission" date="2015-08" db="EMBL/GenBank/DDBJ databases">
        <title>Genome of Paenibacillus jilunlii.</title>
        <authorList>
            <person name="Sant'Anna F.H."/>
            <person name="Ambrosini A."/>
            <person name="Souza R."/>
            <person name="Bach E."/>
            <person name="Fernandes G."/>
            <person name="Balsanelli E."/>
            <person name="Baura V.A."/>
            <person name="Pedrosa F.O."/>
            <person name="Souza E.M."/>
            <person name="Passaglia L."/>
        </authorList>
    </citation>
    <scope>NUCLEOTIDE SEQUENCE [LARGE SCALE GENOMIC DNA]</scope>
    <source>
        <strain evidence="1 3">DSM 23019</strain>
    </source>
</reference>
<gene>
    <name evidence="1" type="ORF">AML91_21970</name>
    <name evidence="2" type="ORF">SAMN05216191_12220</name>
</gene>
<keyword evidence="3" id="KW-1185">Reference proteome</keyword>
<dbReference type="EMBL" id="LIPY01000121">
    <property type="protein sequence ID" value="KWX71827.1"/>
    <property type="molecule type" value="Genomic_DNA"/>
</dbReference>
<evidence type="ECO:0000313" key="1">
    <source>
        <dbReference type="EMBL" id="KWX71827.1"/>
    </source>
</evidence>
<sequence>MVLPEQFIGKLEQLGYLRDEIGKQSQQRLQQKLAELALTVAPVLLGDRLWGIHAEELSGRPSITVSF</sequence>
<evidence type="ECO:0000313" key="3">
    <source>
        <dbReference type="Proteomes" id="UP000070252"/>
    </source>
</evidence>